<dbReference type="SUPFAM" id="SSF47576">
    <property type="entry name" value="Calponin-homology domain, CH-domain"/>
    <property type="match status" value="2"/>
</dbReference>
<dbReference type="GO" id="GO:0051015">
    <property type="term" value="F:actin filament binding"/>
    <property type="evidence" value="ECO:0007669"/>
    <property type="project" value="InterPro"/>
</dbReference>
<dbReference type="PROSITE" id="PS50021">
    <property type="entry name" value="CH"/>
    <property type="match status" value="2"/>
</dbReference>
<keyword evidence="5" id="KW-1185">Reference proteome</keyword>
<dbReference type="InterPro" id="IPR044801">
    <property type="entry name" value="Filamin"/>
</dbReference>
<dbReference type="PROSITE" id="PS00019">
    <property type="entry name" value="ACTININ_1"/>
    <property type="match status" value="1"/>
</dbReference>
<protein>
    <recommendedName>
        <fullName evidence="3">Calponin-homology (CH) domain-containing protein</fullName>
    </recommendedName>
</protein>
<evidence type="ECO:0000256" key="2">
    <source>
        <dbReference type="ARBA" id="ARBA00023203"/>
    </source>
</evidence>
<dbReference type="EMBL" id="VSWD01000008">
    <property type="protein sequence ID" value="KAK3095116.1"/>
    <property type="molecule type" value="Genomic_DNA"/>
</dbReference>
<accession>A0AA89BUH2</accession>
<comment type="caution">
    <text evidence="4">The sequence shown here is derived from an EMBL/GenBank/DDBJ whole genome shotgun (WGS) entry which is preliminary data.</text>
</comment>
<dbReference type="PANTHER" id="PTHR38537:SF13">
    <property type="entry name" value="JITTERBUG, ISOFORM N"/>
    <property type="match status" value="1"/>
</dbReference>
<name>A0AA89BUH2_PINIB</name>
<dbReference type="InterPro" id="IPR036872">
    <property type="entry name" value="CH_dom_sf"/>
</dbReference>
<reference evidence="4" key="1">
    <citation type="submission" date="2019-08" db="EMBL/GenBank/DDBJ databases">
        <title>The improved chromosome-level genome for the pearl oyster Pinctada fucata martensii using PacBio sequencing and Hi-C.</title>
        <authorList>
            <person name="Zheng Z."/>
        </authorList>
    </citation>
    <scope>NUCLEOTIDE SEQUENCE</scope>
    <source>
        <strain evidence="4">ZZ-2019</strain>
        <tissue evidence="4">Adductor muscle</tissue>
    </source>
</reference>
<dbReference type="PANTHER" id="PTHR38537">
    <property type="entry name" value="JITTERBUG, ISOFORM N"/>
    <property type="match status" value="1"/>
</dbReference>
<dbReference type="InterPro" id="IPR001715">
    <property type="entry name" value="CH_dom"/>
</dbReference>
<organism evidence="4 5">
    <name type="scientific">Pinctada imbricata</name>
    <name type="common">Atlantic pearl-oyster</name>
    <name type="synonym">Pinctada martensii</name>
    <dbReference type="NCBI Taxonomy" id="66713"/>
    <lineage>
        <taxon>Eukaryota</taxon>
        <taxon>Metazoa</taxon>
        <taxon>Spiralia</taxon>
        <taxon>Lophotrochozoa</taxon>
        <taxon>Mollusca</taxon>
        <taxon>Bivalvia</taxon>
        <taxon>Autobranchia</taxon>
        <taxon>Pteriomorphia</taxon>
        <taxon>Pterioida</taxon>
        <taxon>Pterioidea</taxon>
        <taxon>Pteriidae</taxon>
        <taxon>Pinctada</taxon>
    </lineage>
</organism>
<dbReference type="InterPro" id="IPR001589">
    <property type="entry name" value="Actinin_actin-bd_CS"/>
</dbReference>
<feature type="domain" description="Calponin-homology (CH)" evidence="3">
    <location>
        <begin position="221"/>
        <end position="300"/>
    </location>
</feature>
<sequence length="300" mass="33592">MASFRAVSREGHAAMSMRGDQDRWILIQKNTFTNWVNEQLRSSGIEHTEFVEELGTDFESGVKLCRLVESLQGKRIRVIKKPLNHHQQLENVTLALNAIANDNVRLVNIGPEDIVNGNLKLILGLIWHLILRYQIGKTKFPTKKLMLAWLQAVIPECGIGNFTHDWNDGVALRLNNCRNAMQLAKQNFDIPLVLRPEDLASPDLDELSGMTYLSYFMKVDSPGYHATLNMVRKLLKNGSVNNFTSDWHDGRLLCNLAVSLGSSVPGWPNLTGGPVENQQLGIDAAIRLGVQPILTAKEMC</sequence>
<dbReference type="Gene3D" id="1.10.418.10">
    <property type="entry name" value="Calponin-like domain"/>
    <property type="match status" value="4"/>
</dbReference>
<dbReference type="GO" id="GO:0030036">
    <property type="term" value="P:actin cytoskeleton organization"/>
    <property type="evidence" value="ECO:0007669"/>
    <property type="project" value="InterPro"/>
</dbReference>
<feature type="domain" description="Calponin-homology (CH)" evidence="3">
    <location>
        <begin position="26"/>
        <end position="134"/>
    </location>
</feature>
<evidence type="ECO:0000313" key="5">
    <source>
        <dbReference type="Proteomes" id="UP001186944"/>
    </source>
</evidence>
<keyword evidence="1" id="KW-0677">Repeat</keyword>
<dbReference type="Proteomes" id="UP001186944">
    <property type="component" value="Unassembled WGS sequence"/>
</dbReference>
<evidence type="ECO:0000313" key="4">
    <source>
        <dbReference type="EMBL" id="KAK3095116.1"/>
    </source>
</evidence>
<dbReference type="SMART" id="SM00033">
    <property type="entry name" value="CH"/>
    <property type="match status" value="2"/>
</dbReference>
<keyword evidence="2" id="KW-0009">Actin-binding</keyword>
<dbReference type="AlphaFoldDB" id="A0AA89BUH2"/>
<gene>
    <name evidence="4" type="ORF">FSP39_010474</name>
</gene>
<dbReference type="Pfam" id="PF00307">
    <property type="entry name" value="CH"/>
    <property type="match status" value="3"/>
</dbReference>
<proteinExistence type="predicted"/>
<evidence type="ECO:0000256" key="1">
    <source>
        <dbReference type="ARBA" id="ARBA00022737"/>
    </source>
</evidence>
<evidence type="ECO:0000259" key="3">
    <source>
        <dbReference type="PROSITE" id="PS50021"/>
    </source>
</evidence>
<dbReference type="CDD" id="cd21227">
    <property type="entry name" value="CH_jitterbug-like_rpt1"/>
    <property type="match status" value="1"/>
</dbReference>